<dbReference type="AlphaFoldDB" id="A0A8H7C7C9"/>
<dbReference type="EMBL" id="JABXXO010000011">
    <property type="protein sequence ID" value="KAF7764049.1"/>
    <property type="molecule type" value="Genomic_DNA"/>
</dbReference>
<evidence type="ECO:0000313" key="2">
    <source>
        <dbReference type="Proteomes" id="UP000629468"/>
    </source>
</evidence>
<protein>
    <submittedName>
        <fullName evidence="1">Uncharacterized protein</fullName>
    </submittedName>
</protein>
<accession>A0A8H7C7C9</accession>
<sequence>MSFALLLYRSALRRHLSVDNFRFIPSRAYYPSPTCLSKRPIERTSWQKLWYRSDGNRRSKVKGLVYVTIVSFGAVLFEATRQRRGQTAFLATIAEWQQIDAKYSLDNSLDTADTVAAYTTDLLCSVPMVEHSFEQQRRHIAELFRLSRKVAPEHYENIREILKEIHCVFTRDQDVEKTVKEAAIAVHKLILGFELLARDCETWAARQEEKMAEGSKGGDEEV</sequence>
<evidence type="ECO:0000313" key="1">
    <source>
        <dbReference type="EMBL" id="KAF7764049.1"/>
    </source>
</evidence>
<proteinExistence type="predicted"/>
<reference evidence="1 2" key="1">
    <citation type="journal article" name="Sci. Rep.">
        <title>Telomere-to-telomere assembled and centromere annotated genomes of the two main subspecies of the button mushroom Agaricus bisporus reveal especially polymorphic chromosome ends.</title>
        <authorList>
            <person name="Sonnenberg A.S.M."/>
            <person name="Sedaghat-Telgerd N."/>
            <person name="Lavrijssen B."/>
            <person name="Ohm R.A."/>
            <person name="Hendrickx P.M."/>
            <person name="Scholtmeijer K."/>
            <person name="Baars J.J.P."/>
            <person name="van Peer A."/>
        </authorList>
    </citation>
    <scope>NUCLEOTIDE SEQUENCE [LARGE SCALE GENOMIC DNA]</scope>
    <source>
        <strain evidence="1 2">H119_p4</strain>
    </source>
</reference>
<organism evidence="1 2">
    <name type="scientific">Agaricus bisporus var. burnettii</name>
    <dbReference type="NCBI Taxonomy" id="192524"/>
    <lineage>
        <taxon>Eukaryota</taxon>
        <taxon>Fungi</taxon>
        <taxon>Dikarya</taxon>
        <taxon>Basidiomycota</taxon>
        <taxon>Agaricomycotina</taxon>
        <taxon>Agaricomycetes</taxon>
        <taxon>Agaricomycetidae</taxon>
        <taxon>Agaricales</taxon>
        <taxon>Agaricineae</taxon>
        <taxon>Agaricaceae</taxon>
        <taxon>Agaricus</taxon>
    </lineage>
</organism>
<dbReference type="Proteomes" id="UP000629468">
    <property type="component" value="Unassembled WGS sequence"/>
</dbReference>
<gene>
    <name evidence="1" type="ORF">Agabi119p4_8586</name>
</gene>
<name>A0A8H7C7C9_AGABI</name>
<comment type="caution">
    <text evidence="1">The sequence shown here is derived from an EMBL/GenBank/DDBJ whole genome shotgun (WGS) entry which is preliminary data.</text>
</comment>